<dbReference type="RefSeq" id="WP_195172803.1">
    <property type="nucleotide sequence ID" value="NZ_CP062983.1"/>
</dbReference>
<evidence type="ECO:0000313" key="3">
    <source>
        <dbReference type="Proteomes" id="UP000594468"/>
    </source>
</evidence>
<organism evidence="2 3">
    <name type="scientific">Phototrophicus methaneseepsis</name>
    <dbReference type="NCBI Taxonomy" id="2710758"/>
    <lineage>
        <taxon>Bacteria</taxon>
        <taxon>Bacillati</taxon>
        <taxon>Chloroflexota</taxon>
        <taxon>Candidatus Thermofontia</taxon>
        <taxon>Phototrophicales</taxon>
        <taxon>Phototrophicaceae</taxon>
        <taxon>Phototrophicus</taxon>
    </lineage>
</organism>
<keyword evidence="1" id="KW-0812">Transmembrane</keyword>
<keyword evidence="3" id="KW-1185">Reference proteome</keyword>
<accession>A0A7S8ED17</accession>
<evidence type="ECO:0000256" key="1">
    <source>
        <dbReference type="SAM" id="Phobius"/>
    </source>
</evidence>
<name>A0A7S8ED17_9CHLR</name>
<keyword evidence="1" id="KW-0472">Membrane</keyword>
<dbReference type="EMBL" id="CP062983">
    <property type="protein sequence ID" value="QPC84740.1"/>
    <property type="molecule type" value="Genomic_DNA"/>
</dbReference>
<sequence>MVSLPLSNQPWARALFKATIAQLWSLLPEQELQLEPSPGNCLYILQQTARPNVKRLEFRDLFAQGRRYFFQPGKAQSFKMTTTRIKTGYYRRRMGTYAVLHGHFDADDDNTNLHLRAHIRGQYALEAIVLPIFFSSLIIYMPWPPAIIIAMSTMLFVSSWFGHRYHAALEAHAMLVFIRKALADHVKAPALQISNEGGDIVYKSQRQFQQAWDEFYEEKIQQPL</sequence>
<evidence type="ECO:0000313" key="2">
    <source>
        <dbReference type="EMBL" id="QPC84740.1"/>
    </source>
</evidence>
<reference evidence="2 3" key="1">
    <citation type="submission" date="2020-02" db="EMBL/GenBank/DDBJ databases">
        <authorList>
            <person name="Zheng R.K."/>
            <person name="Sun C.M."/>
        </authorList>
    </citation>
    <scope>NUCLEOTIDE SEQUENCE [LARGE SCALE GENOMIC DNA]</scope>
    <source>
        <strain evidence="3">rifampicinis</strain>
    </source>
</reference>
<dbReference type="AlphaFoldDB" id="A0A7S8ED17"/>
<gene>
    <name evidence="2" type="ORF">G4Y79_10280</name>
</gene>
<dbReference type="Proteomes" id="UP000594468">
    <property type="component" value="Chromosome"/>
</dbReference>
<dbReference type="KEGG" id="pmet:G4Y79_10280"/>
<feature type="transmembrane region" description="Helical" evidence="1">
    <location>
        <begin position="146"/>
        <end position="162"/>
    </location>
</feature>
<keyword evidence="1" id="KW-1133">Transmembrane helix</keyword>
<protein>
    <submittedName>
        <fullName evidence="2">Uncharacterized protein</fullName>
    </submittedName>
</protein>
<proteinExistence type="predicted"/>